<keyword evidence="3" id="KW-1185">Reference proteome</keyword>
<protein>
    <submittedName>
        <fullName evidence="2">Uncharacterized protein</fullName>
    </submittedName>
</protein>
<feature type="compositionally biased region" description="Basic and acidic residues" evidence="1">
    <location>
        <begin position="35"/>
        <end position="53"/>
    </location>
</feature>
<gene>
    <name evidence="2" type="ORF">E2C01_071718</name>
</gene>
<dbReference type="Proteomes" id="UP000324222">
    <property type="component" value="Unassembled WGS sequence"/>
</dbReference>
<dbReference type="AlphaFoldDB" id="A0A5B7I6Y3"/>
<feature type="compositionally biased region" description="Basic and acidic residues" evidence="1">
    <location>
        <begin position="84"/>
        <end position="100"/>
    </location>
</feature>
<accession>A0A5B7I6Y3</accession>
<feature type="compositionally biased region" description="Low complexity" evidence="1">
    <location>
        <begin position="9"/>
        <end position="19"/>
    </location>
</feature>
<feature type="region of interest" description="Disordered" evidence="1">
    <location>
        <begin position="1"/>
        <end position="100"/>
    </location>
</feature>
<sequence length="100" mass="11583">MKEDRKEGTSSPNNSTTTTIKKRELKPPSVYKSASMEKLEHTTSDGRTKENQTTKKKQNQTQHNTTHTRENTMHKTTKTSTHLQTHDEEGREMNQRTKVN</sequence>
<name>A0A5B7I6Y3_PORTR</name>
<comment type="caution">
    <text evidence="2">The sequence shown here is derived from an EMBL/GenBank/DDBJ whole genome shotgun (WGS) entry which is preliminary data.</text>
</comment>
<evidence type="ECO:0000313" key="3">
    <source>
        <dbReference type="Proteomes" id="UP000324222"/>
    </source>
</evidence>
<proteinExistence type="predicted"/>
<organism evidence="2 3">
    <name type="scientific">Portunus trituberculatus</name>
    <name type="common">Swimming crab</name>
    <name type="synonym">Neptunus trituberculatus</name>
    <dbReference type="NCBI Taxonomy" id="210409"/>
    <lineage>
        <taxon>Eukaryota</taxon>
        <taxon>Metazoa</taxon>
        <taxon>Ecdysozoa</taxon>
        <taxon>Arthropoda</taxon>
        <taxon>Crustacea</taxon>
        <taxon>Multicrustacea</taxon>
        <taxon>Malacostraca</taxon>
        <taxon>Eumalacostraca</taxon>
        <taxon>Eucarida</taxon>
        <taxon>Decapoda</taxon>
        <taxon>Pleocyemata</taxon>
        <taxon>Brachyura</taxon>
        <taxon>Eubrachyura</taxon>
        <taxon>Portunoidea</taxon>
        <taxon>Portunidae</taxon>
        <taxon>Portuninae</taxon>
        <taxon>Portunus</taxon>
    </lineage>
</organism>
<evidence type="ECO:0000313" key="2">
    <source>
        <dbReference type="EMBL" id="MPC77267.1"/>
    </source>
</evidence>
<reference evidence="2 3" key="1">
    <citation type="submission" date="2019-05" db="EMBL/GenBank/DDBJ databases">
        <title>Another draft genome of Portunus trituberculatus and its Hox gene families provides insights of decapod evolution.</title>
        <authorList>
            <person name="Jeong J.-H."/>
            <person name="Song I."/>
            <person name="Kim S."/>
            <person name="Choi T."/>
            <person name="Kim D."/>
            <person name="Ryu S."/>
            <person name="Kim W."/>
        </authorList>
    </citation>
    <scope>NUCLEOTIDE SEQUENCE [LARGE SCALE GENOMIC DNA]</scope>
    <source>
        <tissue evidence="2">Muscle</tissue>
    </source>
</reference>
<dbReference type="EMBL" id="VSRR010045431">
    <property type="protein sequence ID" value="MPC77267.1"/>
    <property type="molecule type" value="Genomic_DNA"/>
</dbReference>
<evidence type="ECO:0000256" key="1">
    <source>
        <dbReference type="SAM" id="MobiDB-lite"/>
    </source>
</evidence>